<organism evidence="1 2">
    <name type="scientific">Pleurodeles waltl</name>
    <name type="common">Iberian ribbed newt</name>
    <dbReference type="NCBI Taxonomy" id="8319"/>
    <lineage>
        <taxon>Eukaryota</taxon>
        <taxon>Metazoa</taxon>
        <taxon>Chordata</taxon>
        <taxon>Craniata</taxon>
        <taxon>Vertebrata</taxon>
        <taxon>Euteleostomi</taxon>
        <taxon>Amphibia</taxon>
        <taxon>Batrachia</taxon>
        <taxon>Caudata</taxon>
        <taxon>Salamandroidea</taxon>
        <taxon>Salamandridae</taxon>
        <taxon>Pleurodelinae</taxon>
        <taxon>Pleurodeles</taxon>
    </lineage>
</organism>
<proteinExistence type="predicted"/>
<accession>A0AAV7RS71</accession>
<evidence type="ECO:0000313" key="2">
    <source>
        <dbReference type="Proteomes" id="UP001066276"/>
    </source>
</evidence>
<dbReference type="EMBL" id="JANPWB010000009">
    <property type="protein sequence ID" value="KAJ1153738.1"/>
    <property type="molecule type" value="Genomic_DNA"/>
</dbReference>
<evidence type="ECO:0000313" key="1">
    <source>
        <dbReference type="EMBL" id="KAJ1153738.1"/>
    </source>
</evidence>
<sequence>MESALEAVECWRPGRGGGHSGLSGQRRCVECQHRTFGPGEHRPGHVRTGYPRRTGVGLPYCALPMHTEWRRNVRPDWCPKLWLEWEMWLGASAERQDPNQTCWPSGIGEMWPLTSRPLRMTWETWDKRVDSLERAGDQKEEELSTPNSELLDLRDKNEDLLLQLEDLENCSHRSYIRIRGAPLQADAGELEEYVI</sequence>
<comment type="caution">
    <text evidence="1">The sequence shown here is derived from an EMBL/GenBank/DDBJ whole genome shotgun (WGS) entry which is preliminary data.</text>
</comment>
<dbReference type="Proteomes" id="UP001066276">
    <property type="component" value="Chromosome 5"/>
</dbReference>
<name>A0AAV7RS71_PLEWA</name>
<gene>
    <name evidence="1" type="ORF">NDU88_006496</name>
</gene>
<dbReference type="AlphaFoldDB" id="A0AAV7RS71"/>
<reference evidence="1" key="1">
    <citation type="journal article" date="2022" name="bioRxiv">
        <title>Sequencing and chromosome-scale assembly of the giantPleurodeles waltlgenome.</title>
        <authorList>
            <person name="Brown T."/>
            <person name="Elewa A."/>
            <person name="Iarovenko S."/>
            <person name="Subramanian E."/>
            <person name="Araus A.J."/>
            <person name="Petzold A."/>
            <person name="Susuki M."/>
            <person name="Suzuki K.-i.T."/>
            <person name="Hayashi T."/>
            <person name="Toyoda A."/>
            <person name="Oliveira C."/>
            <person name="Osipova E."/>
            <person name="Leigh N.D."/>
            <person name="Simon A."/>
            <person name="Yun M.H."/>
        </authorList>
    </citation>
    <scope>NUCLEOTIDE SEQUENCE</scope>
    <source>
        <strain evidence="1">20211129_DDA</strain>
        <tissue evidence="1">Liver</tissue>
    </source>
</reference>
<keyword evidence="2" id="KW-1185">Reference proteome</keyword>
<protein>
    <submittedName>
        <fullName evidence="1">Uncharacterized protein</fullName>
    </submittedName>
</protein>